<evidence type="ECO:0000313" key="2">
    <source>
        <dbReference type="EMBL" id="KYF84668.1"/>
    </source>
</evidence>
<dbReference type="AlphaFoldDB" id="A0A150RXY9"/>
<dbReference type="Proteomes" id="UP000075635">
    <property type="component" value="Unassembled WGS sequence"/>
</dbReference>
<feature type="transmembrane region" description="Helical" evidence="1">
    <location>
        <begin position="24"/>
        <end position="44"/>
    </location>
</feature>
<evidence type="ECO:0000256" key="1">
    <source>
        <dbReference type="SAM" id="Phobius"/>
    </source>
</evidence>
<reference evidence="2 3" key="1">
    <citation type="submission" date="2014-02" db="EMBL/GenBank/DDBJ databases">
        <title>The small core and large imbalanced accessory genome model reveals a collaborative survival strategy of Sorangium cellulosum strains in nature.</title>
        <authorList>
            <person name="Han K."/>
            <person name="Peng R."/>
            <person name="Blom J."/>
            <person name="Li Y.-Z."/>
        </authorList>
    </citation>
    <scope>NUCLEOTIDE SEQUENCE [LARGE SCALE GENOMIC DNA]</scope>
    <source>
        <strain evidence="2 3">So0011-07</strain>
    </source>
</reference>
<keyword evidence="1" id="KW-0812">Transmembrane</keyword>
<dbReference type="EMBL" id="JEMB01001873">
    <property type="protein sequence ID" value="KYF84668.1"/>
    <property type="molecule type" value="Genomic_DNA"/>
</dbReference>
<proteinExistence type="predicted"/>
<feature type="transmembrane region" description="Helical" evidence="1">
    <location>
        <begin position="302"/>
        <end position="319"/>
    </location>
</feature>
<sequence>MTSATVTLLGAAETSRPRAFRARAIEFLLVGGATLVLFPLAWLLRRAVGLDPAELAVGFLTFHAASLINDPHFAVTYLLFYKDARSRALGGALAPMQRARYIAAGVLVPLALLAWAAAALATGAARTMGFMIQLMFFLVGWHYVKQGFGILTVLSARRGFRFSPAERRVVLAHCFAGWAYAWASPADPGREVAEKGVIYTSIAHPPGLELATGIAFGLSALALLWALARRWRAERRLPPIGPLTGFLITIWLWTVYSSLDRLMVYMIPALHSVQYLYFVWLLKRNEAREAEGPPSFGRPTGVRLAVLAASAVGLGWVLFRGVPALLDGAHGARDALVLGASAGEATADLGDTPYFAAIYVFVNIHHYFMDSVIWRRENPDTRYLLHPG</sequence>
<comment type="caution">
    <text evidence="2">The sequence shown here is derived from an EMBL/GenBank/DDBJ whole genome shotgun (WGS) entry which is preliminary data.</text>
</comment>
<keyword evidence="1" id="KW-0472">Membrane</keyword>
<evidence type="ECO:0000313" key="3">
    <source>
        <dbReference type="Proteomes" id="UP000075635"/>
    </source>
</evidence>
<accession>A0A150RXY9</accession>
<feature type="transmembrane region" description="Helical" evidence="1">
    <location>
        <begin position="56"/>
        <end position="80"/>
    </location>
</feature>
<gene>
    <name evidence="2" type="ORF">BE17_32210</name>
</gene>
<feature type="transmembrane region" description="Helical" evidence="1">
    <location>
        <begin position="240"/>
        <end position="256"/>
    </location>
</feature>
<feature type="transmembrane region" description="Helical" evidence="1">
    <location>
        <begin position="101"/>
        <end position="121"/>
    </location>
</feature>
<protein>
    <submittedName>
        <fullName evidence="2">Uncharacterized protein</fullName>
    </submittedName>
</protein>
<feature type="transmembrane region" description="Helical" evidence="1">
    <location>
        <begin position="210"/>
        <end position="228"/>
    </location>
</feature>
<feature type="transmembrane region" description="Helical" evidence="1">
    <location>
        <begin position="354"/>
        <end position="374"/>
    </location>
</feature>
<name>A0A150RXY9_SORCE</name>
<feature type="transmembrane region" description="Helical" evidence="1">
    <location>
        <begin position="262"/>
        <end position="282"/>
    </location>
</feature>
<feature type="transmembrane region" description="Helical" evidence="1">
    <location>
        <begin position="165"/>
        <end position="183"/>
    </location>
</feature>
<keyword evidence="1" id="KW-1133">Transmembrane helix</keyword>
<organism evidence="2 3">
    <name type="scientific">Sorangium cellulosum</name>
    <name type="common">Polyangium cellulosum</name>
    <dbReference type="NCBI Taxonomy" id="56"/>
    <lineage>
        <taxon>Bacteria</taxon>
        <taxon>Pseudomonadati</taxon>
        <taxon>Myxococcota</taxon>
        <taxon>Polyangia</taxon>
        <taxon>Polyangiales</taxon>
        <taxon>Polyangiaceae</taxon>
        <taxon>Sorangium</taxon>
    </lineage>
</organism>